<dbReference type="InterPro" id="IPR008927">
    <property type="entry name" value="6-PGluconate_DH-like_C_sf"/>
</dbReference>
<dbReference type="SUPFAM" id="SSF51735">
    <property type="entry name" value="NAD(P)-binding Rossmann-fold domains"/>
    <property type="match status" value="1"/>
</dbReference>
<dbReference type="RefSeq" id="WP_104230945.1">
    <property type="nucleotide sequence ID" value="NZ_PSNW01000007.1"/>
</dbReference>
<evidence type="ECO:0000259" key="5">
    <source>
        <dbReference type="Pfam" id="PF03446"/>
    </source>
</evidence>
<dbReference type="GO" id="GO:0051287">
    <property type="term" value="F:NAD binding"/>
    <property type="evidence" value="ECO:0007669"/>
    <property type="project" value="InterPro"/>
</dbReference>
<dbReference type="EMBL" id="PSNW01000007">
    <property type="protein sequence ID" value="PPE73349.1"/>
    <property type="molecule type" value="Genomic_DNA"/>
</dbReference>
<dbReference type="GO" id="GO:0050661">
    <property type="term" value="F:NADP binding"/>
    <property type="evidence" value="ECO:0007669"/>
    <property type="project" value="InterPro"/>
</dbReference>
<name>A0A2S5TEE1_9GAMM</name>
<dbReference type="OrthoDB" id="9786703at2"/>
<comment type="similarity">
    <text evidence="1">Belongs to the HIBADH-related family.</text>
</comment>
<dbReference type="SUPFAM" id="SSF48179">
    <property type="entry name" value="6-phosphogluconate dehydrogenase C-terminal domain-like"/>
    <property type="match status" value="1"/>
</dbReference>
<keyword evidence="2" id="KW-0560">Oxidoreductase</keyword>
<evidence type="ECO:0000313" key="7">
    <source>
        <dbReference type="EMBL" id="PPE73349.1"/>
    </source>
</evidence>
<dbReference type="GO" id="GO:0016054">
    <property type="term" value="P:organic acid catabolic process"/>
    <property type="evidence" value="ECO:0007669"/>
    <property type="project" value="UniProtKB-ARBA"/>
</dbReference>
<organism evidence="7 8">
    <name type="scientific">Solimonas fluminis</name>
    <dbReference type="NCBI Taxonomy" id="2086571"/>
    <lineage>
        <taxon>Bacteria</taxon>
        <taxon>Pseudomonadati</taxon>
        <taxon>Pseudomonadota</taxon>
        <taxon>Gammaproteobacteria</taxon>
        <taxon>Nevskiales</taxon>
        <taxon>Nevskiaceae</taxon>
        <taxon>Solimonas</taxon>
    </lineage>
</organism>
<dbReference type="InterPro" id="IPR013328">
    <property type="entry name" value="6PGD_dom2"/>
</dbReference>
<dbReference type="PROSITE" id="PS00895">
    <property type="entry name" value="3_HYDROXYISOBUT_DH"/>
    <property type="match status" value="1"/>
</dbReference>
<evidence type="ECO:0000256" key="2">
    <source>
        <dbReference type="ARBA" id="ARBA00023002"/>
    </source>
</evidence>
<sequence>MKVGFIGLGAMGWHMAANLAGKGFLQAVYTRQRQQAEDFAGQYHVRAATSAVHLWDDCDVVAMCIPADRDVMETVEALAVPAAKGRLVIDSSTVARETAIDAAELLARTGTRFLDAPITGGTEGARLARLTFMVGGHPEDYVAALPLFEAMGQRHIHIGPHGSGQATKAVNQVMAAGVAQAVTEGLAFAAALGLPLHLVVDAVGTGAAGSWFVQNRGRGMINGEYPPGFKVSLHHKDLMICQQMAAQLGGDLPCVDTTLAQYQTLMAEGHGDEDISSLYRLNKRLFPQH</sequence>
<dbReference type="PANTHER" id="PTHR43060">
    <property type="entry name" value="3-HYDROXYISOBUTYRATE DEHYDROGENASE-LIKE 1, MITOCHONDRIAL-RELATED"/>
    <property type="match status" value="1"/>
</dbReference>
<evidence type="ECO:0000256" key="3">
    <source>
        <dbReference type="ARBA" id="ARBA00023027"/>
    </source>
</evidence>
<dbReference type="InterPro" id="IPR015815">
    <property type="entry name" value="HIBADH-related"/>
</dbReference>
<dbReference type="AlphaFoldDB" id="A0A2S5TEE1"/>
<dbReference type="Pfam" id="PF03446">
    <property type="entry name" value="NAD_binding_2"/>
    <property type="match status" value="1"/>
</dbReference>
<dbReference type="PANTHER" id="PTHR43060:SF15">
    <property type="entry name" value="3-HYDROXYISOBUTYRATE DEHYDROGENASE-LIKE 1, MITOCHONDRIAL-RELATED"/>
    <property type="match status" value="1"/>
</dbReference>
<dbReference type="InterPro" id="IPR006115">
    <property type="entry name" value="6PGDH_NADP-bd"/>
</dbReference>
<dbReference type="GO" id="GO:0016491">
    <property type="term" value="F:oxidoreductase activity"/>
    <property type="evidence" value="ECO:0007669"/>
    <property type="project" value="UniProtKB-KW"/>
</dbReference>
<dbReference type="Proteomes" id="UP000238220">
    <property type="component" value="Unassembled WGS sequence"/>
</dbReference>
<dbReference type="InterPro" id="IPR002204">
    <property type="entry name" value="3-OH-isobutyrate_DH-rel_CS"/>
</dbReference>
<dbReference type="PIRSF" id="PIRSF000103">
    <property type="entry name" value="HIBADH"/>
    <property type="match status" value="1"/>
</dbReference>
<proteinExistence type="inferred from homology"/>
<dbReference type="InterPro" id="IPR036291">
    <property type="entry name" value="NAD(P)-bd_dom_sf"/>
</dbReference>
<dbReference type="Pfam" id="PF14833">
    <property type="entry name" value="NAD_binding_11"/>
    <property type="match status" value="1"/>
</dbReference>
<dbReference type="Gene3D" id="3.40.50.720">
    <property type="entry name" value="NAD(P)-binding Rossmann-like Domain"/>
    <property type="match status" value="1"/>
</dbReference>
<feature type="active site" evidence="4">
    <location>
        <position position="168"/>
    </location>
</feature>
<dbReference type="InterPro" id="IPR029154">
    <property type="entry name" value="HIBADH-like_NADP-bd"/>
</dbReference>
<evidence type="ECO:0000256" key="1">
    <source>
        <dbReference type="ARBA" id="ARBA00009080"/>
    </source>
</evidence>
<dbReference type="Gene3D" id="1.10.1040.10">
    <property type="entry name" value="N-(1-d-carboxylethyl)-l-norvaline Dehydrogenase, domain 2"/>
    <property type="match status" value="1"/>
</dbReference>
<evidence type="ECO:0000256" key="4">
    <source>
        <dbReference type="PIRSR" id="PIRSR000103-1"/>
    </source>
</evidence>
<comment type="caution">
    <text evidence="7">The sequence shown here is derived from an EMBL/GenBank/DDBJ whole genome shotgun (WGS) entry which is preliminary data.</text>
</comment>
<protein>
    <submittedName>
        <fullName evidence="7">Oxidoreductase</fullName>
    </submittedName>
</protein>
<evidence type="ECO:0000313" key="8">
    <source>
        <dbReference type="Proteomes" id="UP000238220"/>
    </source>
</evidence>
<feature type="domain" description="3-hydroxyisobutyrate dehydrogenase-like NAD-binding" evidence="6">
    <location>
        <begin position="162"/>
        <end position="281"/>
    </location>
</feature>
<gene>
    <name evidence="7" type="ORF">C3942_13850</name>
</gene>
<reference evidence="7 8" key="1">
    <citation type="submission" date="2018-02" db="EMBL/GenBank/DDBJ databases">
        <title>Genome sequencing of Solimonas sp. HR-BB.</title>
        <authorList>
            <person name="Lee Y."/>
            <person name="Jeon C.O."/>
        </authorList>
    </citation>
    <scope>NUCLEOTIDE SEQUENCE [LARGE SCALE GENOMIC DNA]</scope>
    <source>
        <strain evidence="7 8">HR-BB</strain>
    </source>
</reference>
<keyword evidence="3" id="KW-0520">NAD</keyword>
<keyword evidence="8" id="KW-1185">Reference proteome</keyword>
<feature type="domain" description="6-phosphogluconate dehydrogenase NADP-binding" evidence="5">
    <location>
        <begin position="2"/>
        <end position="159"/>
    </location>
</feature>
<evidence type="ECO:0000259" key="6">
    <source>
        <dbReference type="Pfam" id="PF14833"/>
    </source>
</evidence>
<accession>A0A2S5TEE1</accession>